<dbReference type="InterPro" id="IPR013498">
    <property type="entry name" value="Topo_IA_Znf"/>
</dbReference>
<dbReference type="Proteomes" id="UP001150925">
    <property type="component" value="Unassembled WGS sequence"/>
</dbReference>
<evidence type="ECO:0000259" key="17">
    <source>
        <dbReference type="PROSITE" id="PS52039"/>
    </source>
</evidence>
<evidence type="ECO:0000256" key="11">
    <source>
        <dbReference type="RuleBase" id="RU362092"/>
    </source>
</evidence>
<dbReference type="GO" id="GO:0006265">
    <property type="term" value="P:DNA topological change"/>
    <property type="evidence" value="ECO:0007669"/>
    <property type="project" value="InterPro"/>
</dbReference>
<keyword evidence="19" id="KW-1185">Reference proteome</keyword>
<dbReference type="PROSITE" id="PS52039">
    <property type="entry name" value="TOPO_IA_2"/>
    <property type="match status" value="1"/>
</dbReference>
<comment type="caution">
    <text evidence="18">The sequence shown here is derived from an EMBL/GenBank/DDBJ whole genome shotgun (WGS) entry which is preliminary data.</text>
</comment>
<dbReference type="InterPro" id="IPR006171">
    <property type="entry name" value="TOPRIM_dom"/>
</dbReference>
<evidence type="ECO:0000256" key="6">
    <source>
        <dbReference type="ARBA" id="ARBA00022833"/>
    </source>
</evidence>
<dbReference type="InterPro" id="IPR000380">
    <property type="entry name" value="Topo_IA"/>
</dbReference>
<dbReference type="PRINTS" id="PR00417">
    <property type="entry name" value="PRTPISMRASEI"/>
</dbReference>
<evidence type="ECO:0000259" key="15">
    <source>
        <dbReference type="PROSITE" id="PS50880"/>
    </source>
</evidence>
<dbReference type="PROSITE" id="PS50880">
    <property type="entry name" value="TOPRIM"/>
    <property type="match status" value="1"/>
</dbReference>
<evidence type="ECO:0000259" key="14">
    <source>
        <dbReference type="PROSITE" id="PS50158"/>
    </source>
</evidence>
<dbReference type="PANTHER" id="PTHR11390">
    <property type="entry name" value="PROKARYOTIC DNA TOPOISOMERASE"/>
    <property type="match status" value="1"/>
</dbReference>
<dbReference type="CDD" id="cd00186">
    <property type="entry name" value="TOP1Ac"/>
    <property type="match status" value="1"/>
</dbReference>
<dbReference type="FunFam" id="3.40.50.140:FF:000003">
    <property type="entry name" value="DNA topoisomerase"/>
    <property type="match status" value="1"/>
</dbReference>
<dbReference type="PROSITE" id="PS51999">
    <property type="entry name" value="ZF_GRF"/>
    <property type="match status" value="2"/>
</dbReference>
<keyword evidence="7 11" id="KW-0799">Topoisomerase</keyword>
<evidence type="ECO:0000256" key="10">
    <source>
        <dbReference type="PROSITE-ProRule" id="PRU00047"/>
    </source>
</evidence>
<dbReference type="Gene3D" id="2.70.20.10">
    <property type="entry name" value="Topoisomerase I, domain 3"/>
    <property type="match status" value="1"/>
</dbReference>
<dbReference type="AlphaFoldDB" id="A0A9W8AVJ4"/>
<keyword evidence="5 10" id="KW-0863">Zinc-finger</keyword>
<evidence type="ECO:0000256" key="8">
    <source>
        <dbReference type="ARBA" id="ARBA00023125"/>
    </source>
</evidence>
<dbReference type="InterPro" id="IPR003602">
    <property type="entry name" value="Topo_IA_DNA-bd_dom"/>
</dbReference>
<evidence type="ECO:0000313" key="19">
    <source>
        <dbReference type="Proteomes" id="UP001150925"/>
    </source>
</evidence>
<evidence type="ECO:0000259" key="16">
    <source>
        <dbReference type="PROSITE" id="PS51999"/>
    </source>
</evidence>
<keyword evidence="4" id="KW-0677">Repeat</keyword>
<dbReference type="SMART" id="SM00437">
    <property type="entry name" value="TOP1Ac"/>
    <property type="match status" value="1"/>
</dbReference>
<dbReference type="SMART" id="SM00436">
    <property type="entry name" value="TOP1Bc"/>
    <property type="match status" value="1"/>
</dbReference>
<dbReference type="FunFam" id="1.10.290.10:FF:000001">
    <property type="entry name" value="DNA topoisomerase"/>
    <property type="match status" value="1"/>
</dbReference>
<evidence type="ECO:0000256" key="1">
    <source>
        <dbReference type="ARBA" id="ARBA00000213"/>
    </source>
</evidence>
<dbReference type="InterPro" id="IPR001878">
    <property type="entry name" value="Znf_CCHC"/>
</dbReference>
<accession>A0A9W8AVJ4</accession>
<dbReference type="InterPro" id="IPR036875">
    <property type="entry name" value="Znf_CCHC_sf"/>
</dbReference>
<feature type="coiled-coil region" evidence="12">
    <location>
        <begin position="569"/>
        <end position="596"/>
    </location>
</feature>
<evidence type="ECO:0000256" key="13">
    <source>
        <dbReference type="SAM" id="MobiDB-lite"/>
    </source>
</evidence>
<keyword evidence="3" id="KW-0479">Metal-binding</keyword>
<evidence type="ECO:0000256" key="2">
    <source>
        <dbReference type="ARBA" id="ARBA00009446"/>
    </source>
</evidence>
<dbReference type="Gene3D" id="3.40.50.140">
    <property type="match status" value="1"/>
</dbReference>
<dbReference type="Pfam" id="PF01131">
    <property type="entry name" value="Topoisom_bac"/>
    <property type="match status" value="1"/>
</dbReference>
<feature type="domain" description="Toprim" evidence="15">
    <location>
        <begin position="2"/>
        <end position="144"/>
    </location>
</feature>
<dbReference type="PANTHER" id="PTHR11390:SF21">
    <property type="entry name" value="DNA TOPOISOMERASE 3-ALPHA"/>
    <property type="match status" value="1"/>
</dbReference>
<dbReference type="GO" id="GO:0005634">
    <property type="term" value="C:nucleus"/>
    <property type="evidence" value="ECO:0007669"/>
    <property type="project" value="TreeGrafter"/>
</dbReference>
<comment type="function">
    <text evidence="11">Introduces a single-strand break via transesterification at a target site in duplex DNA. Releases the supercoiling and torsional tension of DNA introduced during the DNA replication and transcription by transiently cleaving and rejoining one strand of the DNA duplex. The scissile phosphodiester is attacked by the catalytic tyrosine of the enzyme, resulting in the formation of a DNA-(5'-phosphotyrosyl)-enzyme intermediate and the expulsion of a 3'-OH DNA strand.</text>
</comment>
<dbReference type="GO" id="GO:0003917">
    <property type="term" value="F:DNA topoisomerase type I (single strand cut, ATP-independent) activity"/>
    <property type="evidence" value="ECO:0007669"/>
    <property type="project" value="UniProtKB-EC"/>
</dbReference>
<dbReference type="PROSITE" id="PS50158">
    <property type="entry name" value="ZF_CCHC"/>
    <property type="match status" value="1"/>
</dbReference>
<dbReference type="InterPro" id="IPR013826">
    <property type="entry name" value="Topo_IA_cen_sub3"/>
</dbReference>
<dbReference type="Gene3D" id="1.10.290.10">
    <property type="entry name" value="Topoisomerase I, domain 4"/>
    <property type="match status" value="1"/>
</dbReference>
<feature type="domain" description="CCHC-type" evidence="14">
    <location>
        <begin position="993"/>
        <end position="1008"/>
    </location>
</feature>
<dbReference type="Gene3D" id="3.30.65.10">
    <property type="entry name" value="Bacterial Topoisomerase I, domain 1"/>
    <property type="match status" value="1"/>
</dbReference>
<proteinExistence type="inferred from homology"/>
<dbReference type="Pfam" id="PF01396">
    <property type="entry name" value="Zn_ribbon_Top1"/>
    <property type="match status" value="1"/>
</dbReference>
<dbReference type="InterPro" id="IPR013497">
    <property type="entry name" value="Topo_IA_cen"/>
</dbReference>
<evidence type="ECO:0000256" key="9">
    <source>
        <dbReference type="ARBA" id="ARBA00023235"/>
    </source>
</evidence>
<comment type="catalytic activity">
    <reaction evidence="1 11">
        <text>ATP-independent breakage of single-stranded DNA, followed by passage and rejoining.</text>
        <dbReference type="EC" id="5.6.2.1"/>
    </reaction>
</comment>
<protein>
    <recommendedName>
        <fullName evidence="11">DNA topoisomerase</fullName>
        <ecNumber evidence="11">5.6.2.1</ecNumber>
    </recommendedName>
</protein>
<organism evidence="18 19">
    <name type="scientific">Dispira parvispora</name>
    <dbReference type="NCBI Taxonomy" id="1520584"/>
    <lineage>
        <taxon>Eukaryota</taxon>
        <taxon>Fungi</taxon>
        <taxon>Fungi incertae sedis</taxon>
        <taxon>Zoopagomycota</taxon>
        <taxon>Kickxellomycotina</taxon>
        <taxon>Dimargaritomycetes</taxon>
        <taxon>Dimargaritales</taxon>
        <taxon>Dimargaritaceae</taxon>
        <taxon>Dispira</taxon>
    </lineage>
</organism>
<keyword evidence="12" id="KW-0175">Coiled coil</keyword>
<dbReference type="GO" id="GO:0003677">
    <property type="term" value="F:DNA binding"/>
    <property type="evidence" value="ECO:0007669"/>
    <property type="project" value="UniProtKB-KW"/>
</dbReference>
<evidence type="ECO:0000256" key="5">
    <source>
        <dbReference type="ARBA" id="ARBA00022771"/>
    </source>
</evidence>
<dbReference type="SUPFAM" id="SSF56712">
    <property type="entry name" value="Prokaryotic type I DNA topoisomerase"/>
    <property type="match status" value="1"/>
</dbReference>
<evidence type="ECO:0000256" key="7">
    <source>
        <dbReference type="ARBA" id="ARBA00023029"/>
    </source>
</evidence>
<evidence type="ECO:0000313" key="18">
    <source>
        <dbReference type="EMBL" id="KAJ1969458.1"/>
    </source>
</evidence>
<dbReference type="GO" id="GO:0006310">
    <property type="term" value="P:DNA recombination"/>
    <property type="evidence" value="ECO:0007669"/>
    <property type="project" value="TreeGrafter"/>
</dbReference>
<dbReference type="GO" id="GO:0031422">
    <property type="term" value="C:RecQ family helicase-topoisomerase III complex"/>
    <property type="evidence" value="ECO:0007669"/>
    <property type="project" value="UniProtKB-ARBA"/>
</dbReference>
<comment type="similarity">
    <text evidence="2 11">Belongs to the type IA topoisomerase family.</text>
</comment>
<dbReference type="InterPro" id="IPR013825">
    <property type="entry name" value="Topo_IA_cen_sub2"/>
</dbReference>
<evidence type="ECO:0000256" key="12">
    <source>
        <dbReference type="SAM" id="Coils"/>
    </source>
</evidence>
<dbReference type="Gene3D" id="4.10.60.10">
    <property type="entry name" value="Zinc finger, CCHC-type"/>
    <property type="match status" value="1"/>
</dbReference>
<evidence type="ECO:0000256" key="4">
    <source>
        <dbReference type="ARBA" id="ARBA00022737"/>
    </source>
</evidence>
<dbReference type="InterPro" id="IPR010666">
    <property type="entry name" value="Znf_GRF"/>
</dbReference>
<keyword evidence="8 11" id="KW-0238">DNA-binding</keyword>
<feature type="domain" description="Topo IA-type catalytic" evidence="17">
    <location>
        <begin position="162"/>
        <end position="583"/>
    </location>
</feature>
<feature type="domain" description="GRF-type" evidence="16">
    <location>
        <begin position="901"/>
        <end position="942"/>
    </location>
</feature>
<dbReference type="EC" id="5.6.2.1" evidence="11"/>
<dbReference type="SMART" id="SM00343">
    <property type="entry name" value="ZnF_C2HC"/>
    <property type="match status" value="1"/>
</dbReference>
<dbReference type="EMBL" id="JANBPY010000057">
    <property type="protein sequence ID" value="KAJ1969458.1"/>
    <property type="molecule type" value="Genomic_DNA"/>
</dbReference>
<dbReference type="SMART" id="SM00493">
    <property type="entry name" value="TOPRIM"/>
    <property type="match status" value="1"/>
</dbReference>
<dbReference type="Gene3D" id="1.10.460.10">
    <property type="entry name" value="Topoisomerase I, domain 2"/>
    <property type="match status" value="1"/>
</dbReference>
<dbReference type="InterPro" id="IPR034144">
    <property type="entry name" value="TOPRIM_TopoIII"/>
</dbReference>
<sequence length="1017" mass="113259">MRILIVAEKPSQAKEISHILSEGQCRTRRSKGCTNYDFTYYFRNQTCQITVASVAGHLMSVDFEKQYSKWRMVDPIRLFEAPIFKQITKNYESFKKNLEAEVRGTHILIIWTDYDREGESIGDEIIQVCRAVKPQVEVLRAKFSNFTSEGIHSAMRHPIQMDYNLVAAVDARLELDLRIGSALTRFQTLNLAPKFQEMKDMLLSYGPCQFPTLGFVVDQYLKVESFVPETFWTIDVRHTKDEATAKFLWKRNKLFDRWVCLALYDLCLDQPTAHVTKMVSRPTSKWKPLPLTTVEMLTMASKFLKMSSDKTMEIAEQLYNRGIISYPRTETDQFSNDFQLKPILEKLTLEPALGGYARRLLDGEFRPPRIGKNNDNAHPPIHPTQCVTNLRGDEKRLYELIVRRFIAACWEHAKGHKTSVTITIAGEEFSCSGLMVLAKNYLEVYPYERWNDQAIPIFQEGSQFLPTSIEMSSGTTSAPLLLSEHELIQRMQKNGIGTDATIPEHIKKIQEREYAFKQSDSRFCPSTLGVALAEGYDNIGFDLSLTKPYLRCEMEQDMKNISAGQCSKAEVVQKNLQRYRDVYEKTAERLQILELALAKHLGHEPDGGPAPPMLTSTAIRACPQCSNTMALRVTANNRPYIGCLGYPQCRSSIWFPNYVAQVKAENAACTRCSTPGQPVKLVTFEFPEGSLPLGYTSPCTVCVGGCDTVLNELFNIPTAGAAPRSTVSQTMSSAREANHSRAGMGPSALPQPLVRAPSQPIPLSDMMIGLAPAGSLSATPLSNTANMFRQPSSSGRVIGRAALSASSSFSHSAAVESTNGGTVLCQCSQPAVSRVTKKEGPNKDRSFYSCSKPMDDRCSFFQWADQPILSQDYSPGPDTLNAFRQHLESVHGDGADRRLQCHCGRLATQNVVHKNGENQGRHYFKCSKSYQPCKFFQWADEPAGNSNGPTVSSSSRLTNGGATWASSPSATSRVPTPQSNPSVDGDWLASAQCYVCNEVGHIASNCPQKSDMPDQVV</sequence>
<dbReference type="InterPro" id="IPR013824">
    <property type="entry name" value="Topo_IA_cen_sub1"/>
</dbReference>
<feature type="region of interest" description="Disordered" evidence="13">
    <location>
        <begin position="944"/>
        <end position="982"/>
    </location>
</feature>
<dbReference type="SUPFAM" id="SSF57756">
    <property type="entry name" value="Retrovirus zinc finger-like domains"/>
    <property type="match status" value="1"/>
</dbReference>
<dbReference type="CDD" id="cd03362">
    <property type="entry name" value="TOPRIM_TopoIA_TopoIII"/>
    <property type="match status" value="1"/>
</dbReference>
<dbReference type="Pfam" id="PF06839">
    <property type="entry name" value="Zn_ribbon_GRF"/>
    <property type="match status" value="2"/>
</dbReference>
<reference evidence="18" key="1">
    <citation type="submission" date="2022-07" db="EMBL/GenBank/DDBJ databases">
        <title>Phylogenomic reconstructions and comparative analyses of Kickxellomycotina fungi.</title>
        <authorList>
            <person name="Reynolds N.K."/>
            <person name="Stajich J.E."/>
            <person name="Barry K."/>
            <person name="Grigoriev I.V."/>
            <person name="Crous P."/>
            <person name="Smith M.E."/>
        </authorList>
    </citation>
    <scope>NUCLEOTIDE SEQUENCE</scope>
    <source>
        <strain evidence="18">RSA 1196</strain>
    </source>
</reference>
<dbReference type="GO" id="GO:0008270">
    <property type="term" value="F:zinc ion binding"/>
    <property type="evidence" value="ECO:0007669"/>
    <property type="project" value="UniProtKB-KW"/>
</dbReference>
<keyword evidence="9 11" id="KW-0413">Isomerase</keyword>
<dbReference type="OrthoDB" id="430051at2759"/>
<name>A0A9W8AVJ4_9FUNG</name>
<keyword evidence="6" id="KW-0862">Zinc</keyword>
<dbReference type="Pfam" id="PF01751">
    <property type="entry name" value="Toprim"/>
    <property type="match status" value="1"/>
</dbReference>
<dbReference type="InterPro" id="IPR023405">
    <property type="entry name" value="Topo_IA_core_domain"/>
</dbReference>
<dbReference type="GO" id="GO:0006281">
    <property type="term" value="P:DNA repair"/>
    <property type="evidence" value="ECO:0007669"/>
    <property type="project" value="TreeGrafter"/>
</dbReference>
<feature type="domain" description="GRF-type" evidence="16">
    <location>
        <begin position="825"/>
        <end position="867"/>
    </location>
</feature>
<dbReference type="InterPro" id="IPR003601">
    <property type="entry name" value="Topo_IA_2"/>
</dbReference>
<dbReference type="Pfam" id="PF00098">
    <property type="entry name" value="zf-CCHC"/>
    <property type="match status" value="1"/>
</dbReference>
<evidence type="ECO:0000256" key="3">
    <source>
        <dbReference type="ARBA" id="ARBA00022723"/>
    </source>
</evidence>
<gene>
    <name evidence="18" type="primary">TOP3A</name>
    <name evidence="18" type="ORF">IWQ62_000610</name>
</gene>